<protein>
    <submittedName>
        <fullName evidence="1">Uncharacterized protein</fullName>
    </submittedName>
</protein>
<dbReference type="Proteomes" id="UP001168990">
    <property type="component" value="Unassembled WGS sequence"/>
</dbReference>
<proteinExistence type="predicted"/>
<accession>A0AA39FWE6</accession>
<gene>
    <name evidence="1" type="ORF">PV328_001168</name>
</gene>
<reference evidence="1" key="2">
    <citation type="submission" date="2023-03" db="EMBL/GenBank/DDBJ databases">
        <authorList>
            <person name="Inwood S.N."/>
            <person name="Skelly J.G."/>
            <person name="Guhlin J."/>
            <person name="Harrop T.W.R."/>
            <person name="Goldson S.G."/>
            <person name="Dearden P.K."/>
        </authorList>
    </citation>
    <scope>NUCLEOTIDE SEQUENCE</scope>
    <source>
        <strain evidence="1">Irish</strain>
        <tissue evidence="1">Whole body</tissue>
    </source>
</reference>
<dbReference type="EMBL" id="JAQQBS010000001">
    <property type="protein sequence ID" value="KAK0177089.1"/>
    <property type="molecule type" value="Genomic_DNA"/>
</dbReference>
<evidence type="ECO:0000313" key="2">
    <source>
        <dbReference type="Proteomes" id="UP001168990"/>
    </source>
</evidence>
<dbReference type="AlphaFoldDB" id="A0AA39FWE6"/>
<reference evidence="1" key="1">
    <citation type="journal article" date="2023" name="bioRxiv">
        <title>Scaffold-level genome assemblies of two parasitoid biocontrol wasps reveal the parthenogenesis mechanism and an associated novel virus.</title>
        <authorList>
            <person name="Inwood S."/>
            <person name="Skelly J."/>
            <person name="Guhlin J."/>
            <person name="Harrop T."/>
            <person name="Goldson S."/>
            <person name="Dearden P."/>
        </authorList>
    </citation>
    <scope>NUCLEOTIDE SEQUENCE</scope>
    <source>
        <strain evidence="1">Irish</strain>
        <tissue evidence="1">Whole body</tissue>
    </source>
</reference>
<sequence length="188" mass="20942">MKSAEKVNDIIARYNGRRAAGILAQPRVGRTNDVSNFAKLDGIADLLYYPRVGKSGFLTSVNNIRENSPIGLEKMVELSNGREVNIISLVNLKIQKHPYNDNTPGQKQFEISKKNGRTRGFAQSRNGATRRDQHHARLDQYINRAENGIKSLLFAASKGFVESGRQPVRNHAPRLAGDIDHAQQNIVP</sequence>
<name>A0AA39FWE6_9HYME</name>
<organism evidence="1 2">
    <name type="scientific">Microctonus aethiopoides</name>
    <dbReference type="NCBI Taxonomy" id="144406"/>
    <lineage>
        <taxon>Eukaryota</taxon>
        <taxon>Metazoa</taxon>
        <taxon>Ecdysozoa</taxon>
        <taxon>Arthropoda</taxon>
        <taxon>Hexapoda</taxon>
        <taxon>Insecta</taxon>
        <taxon>Pterygota</taxon>
        <taxon>Neoptera</taxon>
        <taxon>Endopterygota</taxon>
        <taxon>Hymenoptera</taxon>
        <taxon>Apocrita</taxon>
        <taxon>Ichneumonoidea</taxon>
        <taxon>Braconidae</taxon>
        <taxon>Euphorinae</taxon>
        <taxon>Microctonus</taxon>
    </lineage>
</organism>
<keyword evidence="2" id="KW-1185">Reference proteome</keyword>
<comment type="caution">
    <text evidence="1">The sequence shown here is derived from an EMBL/GenBank/DDBJ whole genome shotgun (WGS) entry which is preliminary data.</text>
</comment>
<evidence type="ECO:0000313" key="1">
    <source>
        <dbReference type="EMBL" id="KAK0177089.1"/>
    </source>
</evidence>